<evidence type="ECO:0000313" key="2">
    <source>
        <dbReference type="EMBL" id="SKD09303.1"/>
    </source>
</evidence>
<dbReference type="EMBL" id="FUZZ01000004">
    <property type="protein sequence ID" value="SKD09303.1"/>
    <property type="molecule type" value="Genomic_DNA"/>
</dbReference>
<gene>
    <name evidence="2" type="ORF">SAMN05660461_5187</name>
</gene>
<feature type="domain" description="Haem-binding" evidence="1">
    <location>
        <begin position="10"/>
        <end position="146"/>
    </location>
</feature>
<dbReference type="Pfam" id="PF14376">
    <property type="entry name" value="Haem_bd"/>
    <property type="match status" value="1"/>
</dbReference>
<organism evidence="2 3">
    <name type="scientific">Chitinophaga ginsengisegetis</name>
    <dbReference type="NCBI Taxonomy" id="393003"/>
    <lineage>
        <taxon>Bacteria</taxon>
        <taxon>Pseudomonadati</taxon>
        <taxon>Bacteroidota</taxon>
        <taxon>Chitinophagia</taxon>
        <taxon>Chitinophagales</taxon>
        <taxon>Chitinophagaceae</taxon>
        <taxon>Chitinophaga</taxon>
    </lineage>
</organism>
<dbReference type="SMART" id="SM01235">
    <property type="entry name" value="Haem_bd"/>
    <property type="match status" value="1"/>
</dbReference>
<dbReference type="STRING" id="393003.SAMN05660461_5187"/>
<reference evidence="2 3" key="1">
    <citation type="submission" date="2017-02" db="EMBL/GenBank/DDBJ databases">
        <authorList>
            <person name="Peterson S.W."/>
        </authorList>
    </citation>
    <scope>NUCLEOTIDE SEQUENCE [LARGE SCALE GENOMIC DNA]</scope>
    <source>
        <strain evidence="2 3">DSM 18108</strain>
    </source>
</reference>
<proteinExistence type="predicted"/>
<dbReference type="RefSeq" id="WP_079472442.1">
    <property type="nucleotide sequence ID" value="NZ_FUZZ01000004.1"/>
</dbReference>
<keyword evidence="3" id="KW-1185">Reference proteome</keyword>
<accession>A0A1T5P9M9</accession>
<name>A0A1T5P9M9_9BACT</name>
<evidence type="ECO:0000313" key="3">
    <source>
        <dbReference type="Proteomes" id="UP000190166"/>
    </source>
</evidence>
<dbReference type="InterPro" id="IPR025992">
    <property type="entry name" value="Haem-bd"/>
</dbReference>
<sequence length="153" mass="17527">MTRIILFLLLIIIVAIQFFQPEKNENGGRKSPDEITGLYTIPANVQTILKQACYDCHSNNTRYPWYAGIQPVGWLMAAHIREGKKELNFDEYGAYSSKRQRNKMKRMKEQVTAGKMPLSSYTLIHADARLTTGQKELIANWIDSTLELHTGDH</sequence>
<evidence type="ECO:0000259" key="1">
    <source>
        <dbReference type="SMART" id="SM01235"/>
    </source>
</evidence>
<dbReference type="Proteomes" id="UP000190166">
    <property type="component" value="Unassembled WGS sequence"/>
</dbReference>
<protein>
    <submittedName>
        <fullName evidence="2">Haem-binding domain-containing protein</fullName>
    </submittedName>
</protein>
<dbReference type="AlphaFoldDB" id="A0A1T5P9M9"/>